<feature type="non-terminal residue" evidence="7">
    <location>
        <position position="171"/>
    </location>
</feature>
<keyword evidence="3" id="KW-0808">Transferase</keyword>
<feature type="domain" description="RNA polymerase beta subunit protrusion" evidence="6">
    <location>
        <begin position="26"/>
        <end position="145"/>
    </location>
</feature>
<evidence type="ECO:0000256" key="3">
    <source>
        <dbReference type="ARBA" id="ARBA00022679"/>
    </source>
</evidence>
<dbReference type="GO" id="GO:0003899">
    <property type="term" value="F:DNA-directed RNA polymerase activity"/>
    <property type="evidence" value="ECO:0007669"/>
    <property type="project" value="UniProtKB-EC"/>
</dbReference>
<dbReference type="EMBL" id="LGFG01000042">
    <property type="protein sequence ID" value="KUK23207.1"/>
    <property type="molecule type" value="Genomic_DNA"/>
</dbReference>
<evidence type="ECO:0000259" key="6">
    <source>
        <dbReference type="Pfam" id="PF04563"/>
    </source>
</evidence>
<evidence type="ECO:0000256" key="5">
    <source>
        <dbReference type="ARBA" id="ARBA00023163"/>
    </source>
</evidence>
<dbReference type="Gene3D" id="3.90.1100.10">
    <property type="match status" value="1"/>
</dbReference>
<sequence length="171" mass="19443">MKEISCGRRTRVSFGKTQEPLPIPDLVEIQKISYRRFLEEGLLEVLKKFSPIYSQATRSDLKKSDRGFALEFVSTRIGEPVVDPLECKAKGLTYSVPIYATARLTDMKSGEMKEEEVFLGYIPYMTDRGTFIINGAERVVVNQIVVSPGLYFSSEYIDREEYGGYFLPSRG</sequence>
<organism evidence="7 8">
    <name type="scientific">Thermotoga petrophila</name>
    <dbReference type="NCBI Taxonomy" id="93929"/>
    <lineage>
        <taxon>Bacteria</taxon>
        <taxon>Thermotogati</taxon>
        <taxon>Thermotogota</taxon>
        <taxon>Thermotogae</taxon>
        <taxon>Thermotogales</taxon>
        <taxon>Thermotogaceae</taxon>
        <taxon>Thermotoga</taxon>
    </lineage>
</organism>
<evidence type="ECO:0000313" key="8">
    <source>
        <dbReference type="Proteomes" id="UP000058636"/>
    </source>
</evidence>
<dbReference type="InterPro" id="IPR007644">
    <property type="entry name" value="RNA_pol_bsu_protrusion"/>
</dbReference>
<evidence type="ECO:0000256" key="2">
    <source>
        <dbReference type="ARBA" id="ARBA00022478"/>
    </source>
</evidence>
<evidence type="ECO:0000256" key="4">
    <source>
        <dbReference type="ARBA" id="ARBA00022695"/>
    </source>
</evidence>
<protein>
    <recommendedName>
        <fullName evidence="1">DNA-directed RNA polymerase</fullName>
        <ecNumber evidence="1">2.7.7.6</ecNumber>
    </recommendedName>
</protein>
<evidence type="ECO:0000256" key="1">
    <source>
        <dbReference type="ARBA" id="ARBA00012418"/>
    </source>
</evidence>
<keyword evidence="4" id="KW-0548">Nucleotidyltransferase</keyword>
<name>A0A101ER83_9THEM</name>
<dbReference type="GO" id="GO:0006351">
    <property type="term" value="P:DNA-templated transcription"/>
    <property type="evidence" value="ECO:0007669"/>
    <property type="project" value="InterPro"/>
</dbReference>
<evidence type="ECO:0000313" key="7">
    <source>
        <dbReference type="EMBL" id="KUK23207.1"/>
    </source>
</evidence>
<dbReference type="GO" id="GO:0003677">
    <property type="term" value="F:DNA binding"/>
    <property type="evidence" value="ECO:0007669"/>
    <property type="project" value="InterPro"/>
</dbReference>
<keyword evidence="5" id="KW-0804">Transcription</keyword>
<comment type="caution">
    <text evidence="7">The sequence shown here is derived from an EMBL/GenBank/DDBJ whole genome shotgun (WGS) entry which is preliminary data.</text>
</comment>
<dbReference type="Pfam" id="PF04563">
    <property type="entry name" value="RNA_pol_Rpb2_1"/>
    <property type="match status" value="1"/>
</dbReference>
<reference evidence="7 8" key="1">
    <citation type="journal article" date="2015" name="MBio">
        <title>Genome-Resolved Metagenomic Analysis Reveals Roles for Candidate Phyla and Other Microbial Community Members in Biogeochemical Transformations in Oil Reservoirs.</title>
        <authorList>
            <person name="Hu P."/>
            <person name="Tom L."/>
            <person name="Singh A."/>
            <person name="Thomas B.C."/>
            <person name="Baker B.J."/>
            <person name="Piceno Y.M."/>
            <person name="Andersen G.L."/>
            <person name="Banfield J.F."/>
        </authorList>
    </citation>
    <scope>NUCLEOTIDE SEQUENCE [LARGE SCALE GENOMIC DNA]</scope>
    <source>
        <strain evidence="7">46_26</strain>
    </source>
</reference>
<keyword evidence="2 7" id="KW-0240">DNA-directed RNA polymerase</keyword>
<proteinExistence type="predicted"/>
<gene>
    <name evidence="7" type="ORF">XD57_0706</name>
</gene>
<dbReference type="Proteomes" id="UP000058636">
    <property type="component" value="Unassembled WGS sequence"/>
</dbReference>
<dbReference type="AlphaFoldDB" id="A0A101ER83"/>
<dbReference type="SUPFAM" id="SSF64484">
    <property type="entry name" value="beta and beta-prime subunits of DNA dependent RNA-polymerase"/>
    <property type="match status" value="1"/>
</dbReference>
<dbReference type="EC" id="2.7.7.6" evidence="1"/>
<accession>A0A101ER83</accession>
<dbReference type="GO" id="GO:0000428">
    <property type="term" value="C:DNA-directed RNA polymerase complex"/>
    <property type="evidence" value="ECO:0007669"/>
    <property type="project" value="UniProtKB-KW"/>
</dbReference>